<dbReference type="GeneID" id="20234168"/>
<dbReference type="InterPro" id="IPR001863">
    <property type="entry name" value="Glypican"/>
</dbReference>
<keyword evidence="3" id="KW-1003">Cell membrane</keyword>
<sequence length="348" mass="39655">MAALRLTVSQWACACLLWLLLCSGQCFDLACIEVKKSFASKGFDENDVPIQAISGEHLEVCPRSSTCCTQDMESKLQSLSKKEHLQQMDEAYKLIKITFSSRTKKFDEFFTELLENARKDLHEMFVKTYGLLYQQNSYIFEDLFKELRGYYKGKDANLMEVMDNFFSRLLQKMFKLLNADYQFDDEYMSCVTERMDELQPFGDVPLKLSIQVKRAFIAARTFVQGLAIGRDVVMNVMEVPATESCAKALMKMSYCPHCRGLTLTKPCSNYCLNTMKGCLAYQATLNSAWNEYIEAMKMLASRLEGPFNIESVVDPIDVKISDAIMNLQESSAKVSAKVGFLLPIYGYI</sequence>
<comment type="subcellular location">
    <subcellularLocation>
        <location evidence="1">Cell membrane</location>
        <topology evidence="1">Lipid-anchor</topology>
        <topology evidence="1">GPI-anchor</topology>
    </subcellularLocation>
</comment>
<evidence type="ECO:0000256" key="5">
    <source>
        <dbReference type="ARBA" id="ARBA00022729"/>
    </source>
</evidence>
<dbReference type="CTD" id="20234168"/>
<dbReference type="KEGG" id="lgi:LOTGIDRAFT_139272"/>
<keyword evidence="5 12" id="KW-0732">Signal</keyword>
<evidence type="ECO:0000256" key="6">
    <source>
        <dbReference type="ARBA" id="ARBA00022974"/>
    </source>
</evidence>
<dbReference type="GO" id="GO:0045202">
    <property type="term" value="C:synapse"/>
    <property type="evidence" value="ECO:0007669"/>
    <property type="project" value="TreeGrafter"/>
</dbReference>
<feature type="chain" id="PRO_5004717043" description="Glypican-6" evidence="12">
    <location>
        <begin position="27"/>
        <end position="348"/>
    </location>
</feature>
<accession>V4ACG2</accession>
<evidence type="ECO:0000256" key="9">
    <source>
        <dbReference type="ARBA" id="ARBA00023207"/>
    </source>
</evidence>
<evidence type="ECO:0000256" key="1">
    <source>
        <dbReference type="ARBA" id="ARBA00004609"/>
    </source>
</evidence>
<evidence type="ECO:0008006" key="15">
    <source>
        <dbReference type="Google" id="ProtNLM"/>
    </source>
</evidence>
<comment type="similarity">
    <text evidence="2 11">Belongs to the glypican family.</text>
</comment>
<keyword evidence="4" id="KW-0336">GPI-anchor</keyword>
<dbReference type="OMA" id="FIERIHI"/>
<dbReference type="RefSeq" id="XP_009047584.1">
    <property type="nucleotide sequence ID" value="XM_009049336.1"/>
</dbReference>
<dbReference type="AlphaFoldDB" id="V4ACG2"/>
<dbReference type="GO" id="GO:0005886">
    <property type="term" value="C:plasma membrane"/>
    <property type="evidence" value="ECO:0007669"/>
    <property type="project" value="UniProtKB-SubCell"/>
</dbReference>
<dbReference type="PANTHER" id="PTHR10822:SF30">
    <property type="entry name" value="DALLY-LIKE, ISOFORM A"/>
    <property type="match status" value="1"/>
</dbReference>
<dbReference type="GO" id="GO:0005576">
    <property type="term" value="C:extracellular region"/>
    <property type="evidence" value="ECO:0007669"/>
    <property type="project" value="TreeGrafter"/>
</dbReference>
<evidence type="ECO:0000256" key="10">
    <source>
        <dbReference type="ARBA" id="ARBA00023288"/>
    </source>
</evidence>
<dbReference type="Proteomes" id="UP000030746">
    <property type="component" value="Unassembled WGS sequence"/>
</dbReference>
<dbReference type="GO" id="GO:0098552">
    <property type="term" value="C:side of membrane"/>
    <property type="evidence" value="ECO:0007669"/>
    <property type="project" value="UniProtKB-KW"/>
</dbReference>
<dbReference type="STRING" id="225164.V4ACG2"/>
<evidence type="ECO:0000256" key="12">
    <source>
        <dbReference type="SAM" id="SignalP"/>
    </source>
</evidence>
<organism evidence="13 14">
    <name type="scientific">Lottia gigantea</name>
    <name type="common">Giant owl limpet</name>
    <dbReference type="NCBI Taxonomy" id="225164"/>
    <lineage>
        <taxon>Eukaryota</taxon>
        <taxon>Metazoa</taxon>
        <taxon>Spiralia</taxon>
        <taxon>Lophotrochozoa</taxon>
        <taxon>Mollusca</taxon>
        <taxon>Gastropoda</taxon>
        <taxon>Patellogastropoda</taxon>
        <taxon>Lottioidea</taxon>
        <taxon>Lottiidae</taxon>
        <taxon>Lottia</taxon>
    </lineage>
</organism>
<dbReference type="PANTHER" id="PTHR10822">
    <property type="entry name" value="GLYPICAN"/>
    <property type="match status" value="1"/>
</dbReference>
<evidence type="ECO:0000256" key="3">
    <source>
        <dbReference type="ARBA" id="ARBA00022475"/>
    </source>
</evidence>
<protein>
    <recommendedName>
        <fullName evidence="15">Glypican-6</fullName>
    </recommendedName>
</protein>
<keyword evidence="14" id="KW-1185">Reference proteome</keyword>
<dbReference type="GO" id="GO:1905475">
    <property type="term" value="P:regulation of protein localization to membrane"/>
    <property type="evidence" value="ECO:0007669"/>
    <property type="project" value="TreeGrafter"/>
</dbReference>
<dbReference type="Pfam" id="PF01153">
    <property type="entry name" value="Glypican"/>
    <property type="match status" value="1"/>
</dbReference>
<evidence type="ECO:0000256" key="8">
    <source>
        <dbReference type="ARBA" id="ARBA00023180"/>
    </source>
</evidence>
<name>V4ACG2_LOTGI</name>
<evidence type="ECO:0000256" key="2">
    <source>
        <dbReference type="ARBA" id="ARBA00010260"/>
    </source>
</evidence>
<evidence type="ECO:0000313" key="14">
    <source>
        <dbReference type="Proteomes" id="UP000030746"/>
    </source>
</evidence>
<dbReference type="HOGENOM" id="CLU_024658_0_0_1"/>
<keyword evidence="9" id="KW-0357">Heparan sulfate</keyword>
<dbReference type="EMBL" id="KB200406">
    <property type="protein sequence ID" value="ESP01694.1"/>
    <property type="molecule type" value="Genomic_DNA"/>
</dbReference>
<evidence type="ECO:0000256" key="4">
    <source>
        <dbReference type="ARBA" id="ARBA00022622"/>
    </source>
</evidence>
<reference evidence="13 14" key="1">
    <citation type="journal article" date="2013" name="Nature">
        <title>Insights into bilaterian evolution from three spiralian genomes.</title>
        <authorList>
            <person name="Simakov O."/>
            <person name="Marletaz F."/>
            <person name="Cho S.J."/>
            <person name="Edsinger-Gonzales E."/>
            <person name="Havlak P."/>
            <person name="Hellsten U."/>
            <person name="Kuo D.H."/>
            <person name="Larsson T."/>
            <person name="Lv J."/>
            <person name="Arendt D."/>
            <person name="Savage R."/>
            <person name="Osoegawa K."/>
            <person name="de Jong P."/>
            <person name="Grimwood J."/>
            <person name="Chapman J.A."/>
            <person name="Shapiro H."/>
            <person name="Aerts A."/>
            <person name="Otillar R.P."/>
            <person name="Terry A.Y."/>
            <person name="Boore J.L."/>
            <person name="Grigoriev I.V."/>
            <person name="Lindberg D.R."/>
            <person name="Seaver E.C."/>
            <person name="Weisblat D.A."/>
            <person name="Putnam N.H."/>
            <person name="Rokhsar D.S."/>
        </authorList>
    </citation>
    <scope>NUCLEOTIDE SEQUENCE [LARGE SCALE GENOMIC DNA]</scope>
</reference>
<evidence type="ECO:0000256" key="7">
    <source>
        <dbReference type="ARBA" id="ARBA00023136"/>
    </source>
</evidence>
<dbReference type="GO" id="GO:0009966">
    <property type="term" value="P:regulation of signal transduction"/>
    <property type="evidence" value="ECO:0007669"/>
    <property type="project" value="InterPro"/>
</dbReference>
<keyword evidence="6" id="KW-0654">Proteoglycan</keyword>
<feature type="signal peptide" evidence="12">
    <location>
        <begin position="1"/>
        <end position="26"/>
    </location>
</feature>
<evidence type="ECO:0000256" key="11">
    <source>
        <dbReference type="RuleBase" id="RU003518"/>
    </source>
</evidence>
<dbReference type="OrthoDB" id="10010764at2759"/>
<gene>
    <name evidence="13" type="ORF">LOTGIDRAFT_139272</name>
</gene>
<dbReference type="GO" id="GO:0009986">
    <property type="term" value="C:cell surface"/>
    <property type="evidence" value="ECO:0007669"/>
    <property type="project" value="TreeGrafter"/>
</dbReference>
<dbReference type="GO" id="GO:0016477">
    <property type="term" value="P:cell migration"/>
    <property type="evidence" value="ECO:0007669"/>
    <property type="project" value="TreeGrafter"/>
</dbReference>
<keyword evidence="8" id="KW-0325">Glycoprotein</keyword>
<keyword evidence="10" id="KW-0449">Lipoprotein</keyword>
<evidence type="ECO:0000313" key="13">
    <source>
        <dbReference type="EMBL" id="ESP01694.1"/>
    </source>
</evidence>
<proteinExistence type="inferred from homology"/>
<keyword evidence="7" id="KW-0472">Membrane</keyword>